<dbReference type="AlphaFoldDB" id="A0A9P9RB95"/>
<feature type="compositionally biased region" description="Low complexity" evidence="1">
    <location>
        <begin position="191"/>
        <end position="200"/>
    </location>
</feature>
<name>A0A9P9RB95_FUSSL</name>
<sequence>MVRFNFRTWANHDRRPRTAPPSGTQYSTLDGWGNGKSCVAPLLCRADASFAGARGLAQRAILGHGIHVTLYRSHRLLSVPLYCLSLYVSVRAHQLCTGFPGLLALCQPPLKKTGLCAGPRLPRISPSRRGGIFLPVGRLARNKCPRVSGYAVSSRRCVGSSVFVCLFACLLAWLRGRASPRTKGPRRDSRSAASDSAWSASHHRAAPILRRAVTNKSSAWEGRCKPPTAGQRDGPFG</sequence>
<organism evidence="2 3">
    <name type="scientific">Fusarium solani</name>
    <name type="common">Filamentous fungus</name>
    <dbReference type="NCBI Taxonomy" id="169388"/>
    <lineage>
        <taxon>Eukaryota</taxon>
        <taxon>Fungi</taxon>
        <taxon>Dikarya</taxon>
        <taxon>Ascomycota</taxon>
        <taxon>Pezizomycotina</taxon>
        <taxon>Sordariomycetes</taxon>
        <taxon>Hypocreomycetidae</taxon>
        <taxon>Hypocreales</taxon>
        <taxon>Nectriaceae</taxon>
        <taxon>Fusarium</taxon>
        <taxon>Fusarium solani species complex</taxon>
    </lineage>
</organism>
<reference evidence="2" key="1">
    <citation type="journal article" date="2021" name="Nat. Commun.">
        <title>Genetic determinants of endophytism in the Arabidopsis root mycobiome.</title>
        <authorList>
            <person name="Mesny F."/>
            <person name="Miyauchi S."/>
            <person name="Thiergart T."/>
            <person name="Pickel B."/>
            <person name="Atanasova L."/>
            <person name="Karlsson M."/>
            <person name="Huettel B."/>
            <person name="Barry K.W."/>
            <person name="Haridas S."/>
            <person name="Chen C."/>
            <person name="Bauer D."/>
            <person name="Andreopoulos W."/>
            <person name="Pangilinan J."/>
            <person name="LaButti K."/>
            <person name="Riley R."/>
            <person name="Lipzen A."/>
            <person name="Clum A."/>
            <person name="Drula E."/>
            <person name="Henrissat B."/>
            <person name="Kohler A."/>
            <person name="Grigoriev I.V."/>
            <person name="Martin F.M."/>
            <person name="Hacquard S."/>
        </authorList>
    </citation>
    <scope>NUCLEOTIDE SEQUENCE</scope>
    <source>
        <strain evidence="2">FSSC 5 MPI-SDFR-AT-0091</strain>
    </source>
</reference>
<proteinExistence type="predicted"/>
<comment type="caution">
    <text evidence="2">The sequence shown here is derived from an EMBL/GenBank/DDBJ whole genome shotgun (WGS) entry which is preliminary data.</text>
</comment>
<feature type="region of interest" description="Disordered" evidence="1">
    <location>
        <begin position="179"/>
        <end position="237"/>
    </location>
</feature>
<evidence type="ECO:0000313" key="3">
    <source>
        <dbReference type="Proteomes" id="UP000736672"/>
    </source>
</evidence>
<accession>A0A9P9RB95</accession>
<protein>
    <submittedName>
        <fullName evidence="2">Uncharacterized protein</fullName>
    </submittedName>
</protein>
<gene>
    <name evidence="2" type="ORF">B0J15DRAFT_169306</name>
</gene>
<evidence type="ECO:0000313" key="2">
    <source>
        <dbReference type="EMBL" id="KAH7272183.1"/>
    </source>
</evidence>
<dbReference type="EMBL" id="JAGTJS010000003">
    <property type="protein sequence ID" value="KAH7272183.1"/>
    <property type="molecule type" value="Genomic_DNA"/>
</dbReference>
<evidence type="ECO:0000256" key="1">
    <source>
        <dbReference type="SAM" id="MobiDB-lite"/>
    </source>
</evidence>
<dbReference type="Proteomes" id="UP000736672">
    <property type="component" value="Unassembled WGS sequence"/>
</dbReference>
<keyword evidence="3" id="KW-1185">Reference proteome</keyword>